<dbReference type="EC" id="2.7.13.3" evidence="3"/>
<dbReference type="SUPFAM" id="SSF47384">
    <property type="entry name" value="Homodimeric domain of signal transducing histidine kinase"/>
    <property type="match status" value="1"/>
</dbReference>
<keyword evidence="8" id="KW-0812">Transmembrane</keyword>
<dbReference type="GO" id="GO:0005886">
    <property type="term" value="C:plasma membrane"/>
    <property type="evidence" value="ECO:0007669"/>
    <property type="project" value="TreeGrafter"/>
</dbReference>
<keyword evidence="7" id="KW-0175">Coiled coil</keyword>
<proteinExistence type="predicted"/>
<dbReference type="InterPro" id="IPR003594">
    <property type="entry name" value="HATPase_dom"/>
</dbReference>
<evidence type="ECO:0000313" key="11">
    <source>
        <dbReference type="EMBL" id="OGG05554.1"/>
    </source>
</evidence>
<dbReference type="InterPro" id="IPR003661">
    <property type="entry name" value="HisK_dim/P_dom"/>
</dbReference>
<dbReference type="SMART" id="SM00304">
    <property type="entry name" value="HAMP"/>
    <property type="match status" value="1"/>
</dbReference>
<dbReference type="CDD" id="cd06225">
    <property type="entry name" value="HAMP"/>
    <property type="match status" value="1"/>
</dbReference>
<dbReference type="PROSITE" id="PS50885">
    <property type="entry name" value="HAMP"/>
    <property type="match status" value="1"/>
</dbReference>
<evidence type="ECO:0000256" key="7">
    <source>
        <dbReference type="SAM" id="Coils"/>
    </source>
</evidence>
<evidence type="ECO:0000256" key="4">
    <source>
        <dbReference type="ARBA" id="ARBA00022553"/>
    </source>
</evidence>
<dbReference type="GO" id="GO:0000155">
    <property type="term" value="F:phosphorelay sensor kinase activity"/>
    <property type="evidence" value="ECO:0007669"/>
    <property type="project" value="InterPro"/>
</dbReference>
<feature type="coiled-coil region" evidence="7">
    <location>
        <begin position="355"/>
        <end position="417"/>
    </location>
</feature>
<dbReference type="InterPro" id="IPR004358">
    <property type="entry name" value="Sig_transdc_His_kin-like_C"/>
</dbReference>
<feature type="domain" description="HAMP" evidence="10">
    <location>
        <begin position="296"/>
        <end position="349"/>
    </location>
</feature>
<dbReference type="Gene3D" id="3.30.565.10">
    <property type="entry name" value="Histidine kinase-like ATPase, C-terminal domain"/>
    <property type="match status" value="1"/>
</dbReference>
<dbReference type="AlphaFoldDB" id="A0A1F5YZQ1"/>
<organism evidence="11 12">
    <name type="scientific">Candidatus Gottesmanbacteria bacterium RIFCSPHIGHO2_01_FULL_40_15</name>
    <dbReference type="NCBI Taxonomy" id="1798376"/>
    <lineage>
        <taxon>Bacteria</taxon>
        <taxon>Candidatus Gottesmaniibacteriota</taxon>
    </lineage>
</organism>
<dbReference type="PROSITE" id="PS50109">
    <property type="entry name" value="HIS_KIN"/>
    <property type="match status" value="1"/>
</dbReference>
<dbReference type="InterPro" id="IPR007892">
    <property type="entry name" value="CHASE4"/>
</dbReference>
<dbReference type="Gene3D" id="6.10.340.10">
    <property type="match status" value="1"/>
</dbReference>
<keyword evidence="8" id="KW-1133">Transmembrane helix</keyword>
<dbReference type="Gene3D" id="1.10.287.130">
    <property type="match status" value="1"/>
</dbReference>
<keyword evidence="8" id="KW-0472">Membrane</keyword>
<dbReference type="EMBL" id="MFJF01000030">
    <property type="protein sequence ID" value="OGG05554.1"/>
    <property type="molecule type" value="Genomic_DNA"/>
</dbReference>
<feature type="transmembrane region" description="Helical" evidence="8">
    <location>
        <begin position="7"/>
        <end position="30"/>
    </location>
</feature>
<dbReference type="SMART" id="SM00388">
    <property type="entry name" value="HisKA"/>
    <property type="match status" value="1"/>
</dbReference>
<name>A0A1F5YZQ1_9BACT</name>
<feature type="transmembrane region" description="Helical" evidence="8">
    <location>
        <begin position="272"/>
        <end position="294"/>
    </location>
</feature>
<comment type="subcellular location">
    <subcellularLocation>
        <location evidence="2">Membrane</location>
    </subcellularLocation>
</comment>
<evidence type="ECO:0000259" key="10">
    <source>
        <dbReference type="PROSITE" id="PS50885"/>
    </source>
</evidence>
<comment type="caution">
    <text evidence="11">The sequence shown here is derived from an EMBL/GenBank/DDBJ whole genome shotgun (WGS) entry which is preliminary data.</text>
</comment>
<sequence>MSLQKKTVLTLLLVFILAVIPFLLISYFVILNGFIDVETDLAEQNTQRVADAIEENINNLHVKSSDWSNWDDTYQYITSQNQQYIDSNLQDKTLIDLGINLMFFFDNENRLIVHKELNLETELLHRHSQELTDVIESGKMITALGENKTNFVTGDQNLYPDWSGLVNLPDGILLLSIRPILTSQGKGPVNGTLIFGRFLDETLQDKLSQITHLKFKVNSKPAPGNLINPVVLQRTKNSITASLPLKNIYGENSFNLTVDTPRDIYNQGQKSFFIFTGLTVGIFILIGSFVIILISKNILKPLEKLTAVFRNIKAENLSVNRLPVLGKDEISMLSVDINRMLDQLASYQKSISSKTEEANQAKKIIEDKINKIEEQNSVLYNTQKAMTDLMEDEKALREELKKEKENIEKIVEERTKELKLKSLALETANKKVGEGWLQIQKEKSILTASISSLPLGFVLTDKDLNILTINQAAFDILAIKDSDINFADIEAVFSINFNLMKIIESCKKSFKPFELKEAILGNKFLHITLVPIVTQQRDKHEFSGMVILIGDVTERKIVERSRNEFFSIASHELRTPLTAIRGNSQLLQSMYQDKIKDRDFAEIIKDIHESSVRLIEIVNDFLNTSRLEMGKMEFKPETFDLTDLIEKVIKELRVPAEEKGLTVTFQNNAENNLFVLADINRTREILINLIGNSIKFTRSGGITIDCRQRNNYIEAKIADTGIGISLGTQSLLFHKFQQAEQDIYTRDVTRGTGLGLYIARLLIENMGGKIWLDKSEIEKGSTFIFTLPAARLYPRLSA</sequence>
<keyword evidence="4" id="KW-0597">Phosphoprotein</keyword>
<reference evidence="11 12" key="1">
    <citation type="journal article" date="2016" name="Nat. Commun.">
        <title>Thousands of microbial genomes shed light on interconnected biogeochemical processes in an aquifer system.</title>
        <authorList>
            <person name="Anantharaman K."/>
            <person name="Brown C.T."/>
            <person name="Hug L.A."/>
            <person name="Sharon I."/>
            <person name="Castelle C.J."/>
            <person name="Probst A.J."/>
            <person name="Thomas B.C."/>
            <person name="Singh A."/>
            <person name="Wilkins M.J."/>
            <person name="Karaoz U."/>
            <person name="Brodie E.L."/>
            <person name="Williams K.H."/>
            <person name="Hubbard S.S."/>
            <person name="Banfield J.F."/>
        </authorList>
    </citation>
    <scope>NUCLEOTIDE SEQUENCE [LARGE SCALE GENOMIC DNA]</scope>
</reference>
<dbReference type="PRINTS" id="PR00344">
    <property type="entry name" value="BCTRLSENSOR"/>
</dbReference>
<dbReference type="GO" id="GO:0009927">
    <property type="term" value="F:histidine phosphotransfer kinase activity"/>
    <property type="evidence" value="ECO:0007669"/>
    <property type="project" value="TreeGrafter"/>
</dbReference>
<protein>
    <recommendedName>
        <fullName evidence="3">histidine kinase</fullName>
        <ecNumber evidence="3">2.7.13.3</ecNumber>
    </recommendedName>
</protein>
<dbReference type="InterPro" id="IPR003660">
    <property type="entry name" value="HAMP_dom"/>
</dbReference>
<dbReference type="SUPFAM" id="SSF55874">
    <property type="entry name" value="ATPase domain of HSP90 chaperone/DNA topoisomerase II/histidine kinase"/>
    <property type="match status" value="1"/>
</dbReference>
<evidence type="ECO:0000256" key="3">
    <source>
        <dbReference type="ARBA" id="ARBA00012438"/>
    </source>
</evidence>
<accession>A0A1F5YZQ1</accession>
<dbReference type="Pfam" id="PF00672">
    <property type="entry name" value="HAMP"/>
    <property type="match status" value="1"/>
</dbReference>
<dbReference type="Pfam" id="PF00512">
    <property type="entry name" value="HisKA"/>
    <property type="match status" value="1"/>
</dbReference>
<dbReference type="Proteomes" id="UP000177354">
    <property type="component" value="Unassembled WGS sequence"/>
</dbReference>
<dbReference type="PANTHER" id="PTHR43047">
    <property type="entry name" value="TWO-COMPONENT HISTIDINE PROTEIN KINASE"/>
    <property type="match status" value="1"/>
</dbReference>
<dbReference type="CDD" id="cd00082">
    <property type="entry name" value="HisKA"/>
    <property type="match status" value="1"/>
</dbReference>
<evidence type="ECO:0000256" key="2">
    <source>
        <dbReference type="ARBA" id="ARBA00004370"/>
    </source>
</evidence>
<evidence type="ECO:0000313" key="12">
    <source>
        <dbReference type="Proteomes" id="UP000177354"/>
    </source>
</evidence>
<dbReference type="Pfam" id="PF02518">
    <property type="entry name" value="HATPase_c"/>
    <property type="match status" value="1"/>
</dbReference>
<keyword evidence="5" id="KW-0808">Transferase</keyword>
<evidence type="ECO:0000256" key="1">
    <source>
        <dbReference type="ARBA" id="ARBA00000085"/>
    </source>
</evidence>
<dbReference type="Gene3D" id="3.30.450.20">
    <property type="entry name" value="PAS domain"/>
    <property type="match status" value="1"/>
</dbReference>
<gene>
    <name evidence="11" type="ORF">A2777_06395</name>
</gene>
<dbReference type="InterPro" id="IPR036097">
    <property type="entry name" value="HisK_dim/P_sf"/>
</dbReference>
<dbReference type="InterPro" id="IPR005467">
    <property type="entry name" value="His_kinase_dom"/>
</dbReference>
<keyword evidence="6" id="KW-0418">Kinase</keyword>
<dbReference type="SMART" id="SM00387">
    <property type="entry name" value="HATPase_c"/>
    <property type="match status" value="1"/>
</dbReference>
<dbReference type="PANTHER" id="PTHR43047:SF72">
    <property type="entry name" value="OSMOSENSING HISTIDINE PROTEIN KINASE SLN1"/>
    <property type="match status" value="1"/>
</dbReference>
<evidence type="ECO:0000256" key="5">
    <source>
        <dbReference type="ARBA" id="ARBA00022679"/>
    </source>
</evidence>
<dbReference type="Pfam" id="PF05228">
    <property type="entry name" value="CHASE4"/>
    <property type="match status" value="1"/>
</dbReference>
<feature type="domain" description="Histidine kinase" evidence="9">
    <location>
        <begin position="568"/>
        <end position="791"/>
    </location>
</feature>
<comment type="catalytic activity">
    <reaction evidence="1">
        <text>ATP + protein L-histidine = ADP + protein N-phospho-L-histidine.</text>
        <dbReference type="EC" id="2.7.13.3"/>
    </reaction>
</comment>
<evidence type="ECO:0000256" key="6">
    <source>
        <dbReference type="ARBA" id="ARBA00022777"/>
    </source>
</evidence>
<evidence type="ECO:0000256" key="8">
    <source>
        <dbReference type="SAM" id="Phobius"/>
    </source>
</evidence>
<dbReference type="InterPro" id="IPR036890">
    <property type="entry name" value="HATPase_C_sf"/>
</dbReference>
<evidence type="ECO:0000259" key="9">
    <source>
        <dbReference type="PROSITE" id="PS50109"/>
    </source>
</evidence>
<dbReference type="SUPFAM" id="SSF158472">
    <property type="entry name" value="HAMP domain-like"/>
    <property type="match status" value="1"/>
</dbReference>